<dbReference type="Proteomes" id="UP000235672">
    <property type="component" value="Unassembled WGS sequence"/>
</dbReference>
<gene>
    <name evidence="2" type="ORF">NA56DRAFT_711080</name>
</gene>
<keyword evidence="1" id="KW-1133">Transmembrane helix</keyword>
<dbReference type="OrthoDB" id="3530325at2759"/>
<accession>A0A2J6PJT6</accession>
<evidence type="ECO:0000313" key="3">
    <source>
        <dbReference type="Proteomes" id="UP000235672"/>
    </source>
</evidence>
<dbReference type="AlphaFoldDB" id="A0A2J6PJT6"/>
<dbReference type="STRING" id="1745343.A0A2J6PJT6"/>
<proteinExistence type="predicted"/>
<evidence type="ECO:0000313" key="2">
    <source>
        <dbReference type="EMBL" id="PMD14264.1"/>
    </source>
</evidence>
<sequence length="108" mass="11957">MSAKLLQPNASSPYAPPLTEVALPQYQTIYLYMAYKLWIAYGIAIMFSTTGVLIGLLAVFLNGVSYTNHFSTILRTARHARMDTDILPEDTDGKDPLPVYLAKAQAVF</sequence>
<evidence type="ECO:0000256" key="1">
    <source>
        <dbReference type="SAM" id="Phobius"/>
    </source>
</evidence>
<name>A0A2J6PJT6_9HELO</name>
<protein>
    <submittedName>
        <fullName evidence="2">Uncharacterized protein</fullName>
    </submittedName>
</protein>
<keyword evidence="1" id="KW-0812">Transmembrane</keyword>
<reference evidence="2 3" key="1">
    <citation type="submission" date="2016-05" db="EMBL/GenBank/DDBJ databases">
        <title>A degradative enzymes factory behind the ericoid mycorrhizal symbiosis.</title>
        <authorList>
            <consortium name="DOE Joint Genome Institute"/>
            <person name="Martino E."/>
            <person name="Morin E."/>
            <person name="Grelet G."/>
            <person name="Kuo A."/>
            <person name="Kohler A."/>
            <person name="Daghino S."/>
            <person name="Barry K."/>
            <person name="Choi C."/>
            <person name="Cichocki N."/>
            <person name="Clum A."/>
            <person name="Copeland A."/>
            <person name="Hainaut M."/>
            <person name="Haridas S."/>
            <person name="Labutti K."/>
            <person name="Lindquist E."/>
            <person name="Lipzen A."/>
            <person name="Khouja H.-R."/>
            <person name="Murat C."/>
            <person name="Ohm R."/>
            <person name="Olson A."/>
            <person name="Spatafora J."/>
            <person name="Veneault-Fourrey C."/>
            <person name="Henrissat B."/>
            <person name="Grigoriev I."/>
            <person name="Martin F."/>
            <person name="Perotto S."/>
        </authorList>
    </citation>
    <scope>NUCLEOTIDE SEQUENCE [LARGE SCALE GENOMIC DNA]</scope>
    <source>
        <strain evidence="2 3">UAMH 7357</strain>
    </source>
</reference>
<feature type="transmembrane region" description="Helical" evidence="1">
    <location>
        <begin position="38"/>
        <end position="61"/>
    </location>
</feature>
<keyword evidence="3" id="KW-1185">Reference proteome</keyword>
<dbReference type="EMBL" id="KZ613523">
    <property type="protein sequence ID" value="PMD14264.1"/>
    <property type="molecule type" value="Genomic_DNA"/>
</dbReference>
<organism evidence="2 3">
    <name type="scientific">Hyaloscypha hepaticicola</name>
    <dbReference type="NCBI Taxonomy" id="2082293"/>
    <lineage>
        <taxon>Eukaryota</taxon>
        <taxon>Fungi</taxon>
        <taxon>Dikarya</taxon>
        <taxon>Ascomycota</taxon>
        <taxon>Pezizomycotina</taxon>
        <taxon>Leotiomycetes</taxon>
        <taxon>Helotiales</taxon>
        <taxon>Hyaloscyphaceae</taxon>
        <taxon>Hyaloscypha</taxon>
    </lineage>
</organism>
<keyword evidence="1" id="KW-0472">Membrane</keyword>